<name>A0ABV2B2Z4_9GAMM</name>
<proteinExistence type="predicted"/>
<comment type="cofactor">
    <cofactor evidence="1">
        <name>Zn(2+)</name>
        <dbReference type="ChEBI" id="CHEBI:29105"/>
    </cofactor>
</comment>
<reference evidence="6 7" key="1">
    <citation type="submission" date="2013-03" db="EMBL/GenBank/DDBJ databases">
        <title>Salinisphaera dokdonensis CL-ES53 Genome Sequencing.</title>
        <authorList>
            <person name="Li C."/>
            <person name="Lai Q."/>
            <person name="Shao Z."/>
        </authorList>
    </citation>
    <scope>NUCLEOTIDE SEQUENCE [LARGE SCALE GENOMIC DNA]</scope>
    <source>
        <strain evidence="6 7">CL-ES53</strain>
    </source>
</reference>
<dbReference type="SUPFAM" id="SSF50129">
    <property type="entry name" value="GroES-like"/>
    <property type="match status" value="1"/>
</dbReference>
<dbReference type="InterPro" id="IPR036291">
    <property type="entry name" value="NAD(P)-bd_dom_sf"/>
</dbReference>
<dbReference type="InterPro" id="IPR013154">
    <property type="entry name" value="ADH-like_N"/>
</dbReference>
<dbReference type="PANTHER" id="PTHR43401">
    <property type="entry name" value="L-THREONINE 3-DEHYDROGENASE"/>
    <property type="match status" value="1"/>
</dbReference>
<keyword evidence="2" id="KW-0479">Metal-binding</keyword>
<dbReference type="InterPro" id="IPR050129">
    <property type="entry name" value="Zn_alcohol_dh"/>
</dbReference>
<keyword evidence="4" id="KW-0560">Oxidoreductase</keyword>
<dbReference type="Gene3D" id="3.90.180.10">
    <property type="entry name" value="Medium-chain alcohol dehydrogenases, catalytic domain"/>
    <property type="match status" value="1"/>
</dbReference>
<dbReference type="Proteomes" id="UP001460888">
    <property type="component" value="Unassembled WGS sequence"/>
</dbReference>
<dbReference type="InterPro" id="IPR031640">
    <property type="entry name" value="Glu_dehyd_C"/>
</dbReference>
<dbReference type="RefSeq" id="WP_353112267.1">
    <property type="nucleotide sequence ID" value="NZ_APND01000004.1"/>
</dbReference>
<protein>
    <submittedName>
        <fullName evidence="6">Sorbitol dehydrogenase</fullName>
    </submittedName>
</protein>
<gene>
    <name evidence="6" type="ORF">SADO_13348</name>
</gene>
<evidence type="ECO:0000259" key="5">
    <source>
        <dbReference type="SMART" id="SM00829"/>
    </source>
</evidence>
<dbReference type="PROSITE" id="PS00059">
    <property type="entry name" value="ADH_ZINC"/>
    <property type="match status" value="1"/>
</dbReference>
<evidence type="ECO:0000313" key="7">
    <source>
        <dbReference type="Proteomes" id="UP001460888"/>
    </source>
</evidence>
<dbReference type="Pfam" id="PF08240">
    <property type="entry name" value="ADH_N"/>
    <property type="match status" value="1"/>
</dbReference>
<dbReference type="SMART" id="SM00829">
    <property type="entry name" value="PKS_ER"/>
    <property type="match status" value="1"/>
</dbReference>
<keyword evidence="7" id="KW-1185">Reference proteome</keyword>
<evidence type="ECO:0000256" key="2">
    <source>
        <dbReference type="ARBA" id="ARBA00022723"/>
    </source>
</evidence>
<dbReference type="Pfam" id="PF16912">
    <property type="entry name" value="Glu_dehyd_C"/>
    <property type="match status" value="1"/>
</dbReference>
<dbReference type="InterPro" id="IPR020843">
    <property type="entry name" value="ER"/>
</dbReference>
<dbReference type="InterPro" id="IPR002328">
    <property type="entry name" value="ADH_Zn_CS"/>
</dbReference>
<keyword evidence="3" id="KW-0862">Zinc</keyword>
<dbReference type="Gene3D" id="3.40.50.720">
    <property type="entry name" value="NAD(P)-binding Rossmann-like Domain"/>
    <property type="match status" value="1"/>
</dbReference>
<dbReference type="EMBL" id="APND01000004">
    <property type="protein sequence ID" value="MES1930243.1"/>
    <property type="molecule type" value="Genomic_DNA"/>
</dbReference>
<evidence type="ECO:0000313" key="6">
    <source>
        <dbReference type="EMBL" id="MES1930243.1"/>
    </source>
</evidence>
<evidence type="ECO:0000256" key="4">
    <source>
        <dbReference type="ARBA" id="ARBA00023002"/>
    </source>
</evidence>
<evidence type="ECO:0000256" key="3">
    <source>
        <dbReference type="ARBA" id="ARBA00022833"/>
    </source>
</evidence>
<dbReference type="PANTHER" id="PTHR43401:SF2">
    <property type="entry name" value="L-THREONINE 3-DEHYDROGENASE"/>
    <property type="match status" value="1"/>
</dbReference>
<organism evidence="6 7">
    <name type="scientific">Salinisphaera dokdonensis CL-ES53</name>
    <dbReference type="NCBI Taxonomy" id="1304272"/>
    <lineage>
        <taxon>Bacteria</taxon>
        <taxon>Pseudomonadati</taxon>
        <taxon>Pseudomonadota</taxon>
        <taxon>Gammaproteobacteria</taxon>
        <taxon>Salinisphaerales</taxon>
        <taxon>Salinisphaeraceae</taxon>
        <taxon>Salinisphaera</taxon>
    </lineage>
</organism>
<evidence type="ECO:0000256" key="1">
    <source>
        <dbReference type="ARBA" id="ARBA00001947"/>
    </source>
</evidence>
<sequence length="346" mass="37668">MQALRKLSTEFGLEVVDVPEPTAPRPSEVQLRIASTGICGSDLHVYEWTPGYEFMTDRLPVTIGHEFAGTVIQVGSDVTEYEPGDRVTAWPTTACGDCFHCNRGRPQDCQSREVIGLHVDGGFAARVNVPAKNCFRLPDDLDLDVAALCEPLSIAENALDVGECAEGDALVVLGPGPIGLALAWLAQHRGCSPVLLVGMNDDSRLRLAREMGIAHCVDLRDEDLDTAVDRVFERKVDRVIEATGATQSVTDGLRNLRSSGILVVAGIHSAAVEIDLTPFVRDKKQIRAAHDTNFDAWPRVIDVLSKNADIFARMITHSVGLSEAIDGFERARRKDAMKIIVHPEAI</sequence>
<comment type="caution">
    <text evidence="6">The sequence shown here is derived from an EMBL/GenBank/DDBJ whole genome shotgun (WGS) entry which is preliminary data.</text>
</comment>
<accession>A0ABV2B2Z4</accession>
<feature type="domain" description="Enoyl reductase (ER)" evidence="5">
    <location>
        <begin position="12"/>
        <end position="341"/>
    </location>
</feature>
<dbReference type="SUPFAM" id="SSF51735">
    <property type="entry name" value="NAD(P)-binding Rossmann-fold domains"/>
    <property type="match status" value="1"/>
</dbReference>
<dbReference type="InterPro" id="IPR011032">
    <property type="entry name" value="GroES-like_sf"/>
</dbReference>